<evidence type="ECO:0000313" key="2">
    <source>
        <dbReference type="Proteomes" id="UP001595783"/>
    </source>
</evidence>
<dbReference type="EMBL" id="JBHRZO010000038">
    <property type="protein sequence ID" value="MFC3848095.1"/>
    <property type="molecule type" value="Genomic_DNA"/>
</dbReference>
<gene>
    <name evidence="1" type="ORF">ACFOPX_06110</name>
</gene>
<dbReference type="Proteomes" id="UP001595783">
    <property type="component" value="Unassembled WGS sequence"/>
</dbReference>
<comment type="caution">
    <text evidence="1">The sequence shown here is derived from an EMBL/GenBank/DDBJ whole genome shotgun (WGS) entry which is preliminary data.</text>
</comment>
<proteinExistence type="predicted"/>
<dbReference type="RefSeq" id="WP_104752644.1">
    <property type="nucleotide sequence ID" value="NZ_FZMF01000036.1"/>
</dbReference>
<reference evidence="2" key="1">
    <citation type="journal article" date="2019" name="Int. J. Syst. Evol. Microbiol.">
        <title>The Global Catalogue of Microorganisms (GCM) 10K type strain sequencing project: providing services to taxonomists for standard genome sequencing and annotation.</title>
        <authorList>
            <consortium name="The Broad Institute Genomics Platform"/>
            <consortium name="The Broad Institute Genome Sequencing Center for Infectious Disease"/>
            <person name="Wu L."/>
            <person name="Ma J."/>
        </authorList>
    </citation>
    <scope>NUCLEOTIDE SEQUENCE [LARGE SCALE GENOMIC DNA]</scope>
    <source>
        <strain evidence="2">CCUG 53816</strain>
    </source>
</reference>
<sequence>MRESKRATGLRVQCYVSEKAKCILQEQRLRHKNLSLTALVERMILNADCKSQCTPPKLTQTYFTSIVKSIKPNEHLYMQMNANASNLNQMMRHANMAMKKSQLLEPLFWEQTFNLLAKMDEDIWHLRKLLLELLSQVYTDIGEKEKARVFKRSLKNYGEYRSALVPNKPKAKN</sequence>
<keyword evidence="2" id="KW-1185">Reference proteome</keyword>
<organism evidence="1 2">
    <name type="scientific">Helicobacter baculiformis</name>
    <dbReference type="NCBI Taxonomy" id="427351"/>
    <lineage>
        <taxon>Bacteria</taxon>
        <taxon>Pseudomonadati</taxon>
        <taxon>Campylobacterota</taxon>
        <taxon>Epsilonproteobacteria</taxon>
        <taxon>Campylobacterales</taxon>
        <taxon>Helicobacteraceae</taxon>
        <taxon>Helicobacter</taxon>
    </lineage>
</organism>
<accession>A0ABV7ZIV7</accession>
<protein>
    <recommendedName>
        <fullName evidence="3">Plasmid mobilization relaxosome protein MobC</fullName>
    </recommendedName>
</protein>
<evidence type="ECO:0008006" key="3">
    <source>
        <dbReference type="Google" id="ProtNLM"/>
    </source>
</evidence>
<name>A0ABV7ZIV7_9HELI</name>
<evidence type="ECO:0000313" key="1">
    <source>
        <dbReference type="EMBL" id="MFC3848095.1"/>
    </source>
</evidence>